<organism evidence="2">
    <name type="scientific">Cacopsylla melanoneura</name>
    <dbReference type="NCBI Taxonomy" id="428564"/>
    <lineage>
        <taxon>Eukaryota</taxon>
        <taxon>Metazoa</taxon>
        <taxon>Ecdysozoa</taxon>
        <taxon>Arthropoda</taxon>
        <taxon>Hexapoda</taxon>
        <taxon>Insecta</taxon>
        <taxon>Pterygota</taxon>
        <taxon>Neoptera</taxon>
        <taxon>Paraneoptera</taxon>
        <taxon>Hemiptera</taxon>
        <taxon>Sternorrhyncha</taxon>
        <taxon>Psylloidea</taxon>
        <taxon>Psyllidae</taxon>
        <taxon>Psyllinae</taxon>
        <taxon>Cacopsylla</taxon>
    </lineage>
</organism>
<evidence type="ECO:0000313" key="2">
    <source>
        <dbReference type="EMBL" id="CAG6780804.1"/>
    </source>
</evidence>
<dbReference type="AlphaFoldDB" id="A0A8D9BCU6"/>
<name>A0A8D9BCU6_9HEMI</name>
<feature type="region of interest" description="Disordered" evidence="1">
    <location>
        <begin position="88"/>
        <end position="107"/>
    </location>
</feature>
<sequence length="107" mass="12661">MSVIYMSNLSAYFTLRRTFIIQPTCPSNSISKIRVGRFFPFPIFLPVLLKIVRIPSFYPIYPQEEEGSFLFNSRLYFLPTQLWIRKSTPKPPHKKILTRSSLYPEKQ</sequence>
<evidence type="ECO:0000256" key="1">
    <source>
        <dbReference type="SAM" id="MobiDB-lite"/>
    </source>
</evidence>
<protein>
    <submittedName>
        <fullName evidence="2">Uncharacterized protein</fullName>
    </submittedName>
</protein>
<feature type="compositionally biased region" description="Basic residues" evidence="1">
    <location>
        <begin position="88"/>
        <end position="97"/>
    </location>
</feature>
<proteinExistence type="predicted"/>
<accession>A0A8D9BCU6</accession>
<reference evidence="2" key="1">
    <citation type="submission" date="2021-05" db="EMBL/GenBank/DDBJ databases">
        <authorList>
            <person name="Alioto T."/>
            <person name="Alioto T."/>
            <person name="Gomez Garrido J."/>
        </authorList>
    </citation>
    <scope>NUCLEOTIDE SEQUENCE</scope>
</reference>
<dbReference type="EMBL" id="HBUF01620247">
    <property type="protein sequence ID" value="CAG6780804.1"/>
    <property type="molecule type" value="Transcribed_RNA"/>
</dbReference>